<reference evidence="2" key="2">
    <citation type="submission" date="2015-01" db="EMBL/GenBank/DDBJ databases">
        <title>Evolutionary Origins and Diversification of the Mycorrhizal Mutualists.</title>
        <authorList>
            <consortium name="DOE Joint Genome Institute"/>
            <consortium name="Mycorrhizal Genomics Consortium"/>
            <person name="Kohler A."/>
            <person name="Kuo A."/>
            <person name="Nagy L.G."/>
            <person name="Floudas D."/>
            <person name="Copeland A."/>
            <person name="Barry K.W."/>
            <person name="Cichocki N."/>
            <person name="Veneault-Fourrey C."/>
            <person name="LaButti K."/>
            <person name="Lindquist E.A."/>
            <person name="Lipzen A."/>
            <person name="Lundell T."/>
            <person name="Morin E."/>
            <person name="Murat C."/>
            <person name="Riley R."/>
            <person name="Ohm R."/>
            <person name="Sun H."/>
            <person name="Tunlid A."/>
            <person name="Henrissat B."/>
            <person name="Grigoriev I.V."/>
            <person name="Hibbett D.S."/>
            <person name="Martin F."/>
        </authorList>
    </citation>
    <scope>NUCLEOTIDE SEQUENCE [LARGE SCALE GENOMIC DNA]</scope>
    <source>
        <strain evidence="2">Foug A</strain>
    </source>
</reference>
<evidence type="ECO:0000313" key="1">
    <source>
        <dbReference type="EMBL" id="KIM52839.1"/>
    </source>
</evidence>
<dbReference type="AlphaFoldDB" id="A0A0C3D8W3"/>
<dbReference type="HOGENOM" id="CLU_1856477_0_0_1"/>
<protein>
    <submittedName>
        <fullName evidence="1">Uncharacterized protein</fullName>
    </submittedName>
</protein>
<keyword evidence="2" id="KW-1185">Reference proteome</keyword>
<name>A0A0C3D8W3_9AGAM</name>
<dbReference type="InParanoid" id="A0A0C3D8W3"/>
<dbReference type="EMBL" id="KN822198">
    <property type="protein sequence ID" value="KIM52839.1"/>
    <property type="molecule type" value="Genomic_DNA"/>
</dbReference>
<gene>
    <name evidence="1" type="ORF">SCLCIDRAFT_32362</name>
</gene>
<accession>A0A0C3D8W3</accession>
<organism evidence="1 2">
    <name type="scientific">Scleroderma citrinum Foug A</name>
    <dbReference type="NCBI Taxonomy" id="1036808"/>
    <lineage>
        <taxon>Eukaryota</taxon>
        <taxon>Fungi</taxon>
        <taxon>Dikarya</taxon>
        <taxon>Basidiomycota</taxon>
        <taxon>Agaricomycotina</taxon>
        <taxon>Agaricomycetes</taxon>
        <taxon>Agaricomycetidae</taxon>
        <taxon>Boletales</taxon>
        <taxon>Sclerodermatineae</taxon>
        <taxon>Sclerodermataceae</taxon>
        <taxon>Scleroderma</taxon>
    </lineage>
</organism>
<proteinExistence type="predicted"/>
<sequence length="138" mass="16310">MTFFLSLCWRSSSTLKLLENFNWYFFSVCWRSSATLELLKLELGLRPQRLSLFVLAFFFDTRATGHIQWLSLSVLASFLELLRLELGLWPHNNFSFFLCVGVLPQHLGYCYRNFNLDCGHIRPFSLFMLAFFLEFLSK</sequence>
<dbReference type="Proteomes" id="UP000053989">
    <property type="component" value="Unassembled WGS sequence"/>
</dbReference>
<evidence type="ECO:0000313" key="2">
    <source>
        <dbReference type="Proteomes" id="UP000053989"/>
    </source>
</evidence>
<reference evidence="1 2" key="1">
    <citation type="submission" date="2014-04" db="EMBL/GenBank/DDBJ databases">
        <authorList>
            <consortium name="DOE Joint Genome Institute"/>
            <person name="Kuo A."/>
            <person name="Kohler A."/>
            <person name="Nagy L.G."/>
            <person name="Floudas D."/>
            <person name="Copeland A."/>
            <person name="Barry K.W."/>
            <person name="Cichocki N."/>
            <person name="Veneault-Fourrey C."/>
            <person name="LaButti K."/>
            <person name="Lindquist E.A."/>
            <person name="Lipzen A."/>
            <person name="Lundell T."/>
            <person name="Morin E."/>
            <person name="Murat C."/>
            <person name="Sun H."/>
            <person name="Tunlid A."/>
            <person name="Henrissat B."/>
            <person name="Grigoriev I.V."/>
            <person name="Hibbett D.S."/>
            <person name="Martin F."/>
            <person name="Nordberg H.P."/>
            <person name="Cantor M.N."/>
            <person name="Hua S.X."/>
        </authorList>
    </citation>
    <scope>NUCLEOTIDE SEQUENCE [LARGE SCALE GENOMIC DNA]</scope>
    <source>
        <strain evidence="1 2">Foug A</strain>
    </source>
</reference>